<dbReference type="NCBIfam" id="NF005119">
    <property type="entry name" value="PRK06552.1"/>
    <property type="match status" value="1"/>
</dbReference>
<dbReference type="PANTHER" id="PTHR30246">
    <property type="entry name" value="2-KETO-3-DEOXY-6-PHOSPHOGLUCONATE ALDOLASE"/>
    <property type="match status" value="1"/>
</dbReference>
<reference evidence="6 7" key="1">
    <citation type="submission" date="2019-10" db="EMBL/GenBank/DDBJ databases">
        <title>Description of Paenibacillus choica sp. nov.</title>
        <authorList>
            <person name="Carlier A."/>
            <person name="Qi S."/>
        </authorList>
    </citation>
    <scope>NUCLEOTIDE SEQUENCE [LARGE SCALE GENOMIC DNA]</scope>
    <source>
        <strain evidence="6 7">LMG 31460</strain>
    </source>
</reference>
<dbReference type="EC" id="4.1.2.14" evidence="6"/>
<evidence type="ECO:0000313" key="7">
    <source>
        <dbReference type="Proteomes" id="UP000658690"/>
    </source>
</evidence>
<accession>A0ABX1ZG14</accession>
<keyword evidence="7" id="KW-1185">Reference proteome</keyword>
<evidence type="ECO:0000256" key="1">
    <source>
        <dbReference type="ARBA" id="ARBA00004761"/>
    </source>
</evidence>
<organism evidence="6 7">
    <name type="scientific">Paenibacillus germinis</name>
    <dbReference type="NCBI Taxonomy" id="2654979"/>
    <lineage>
        <taxon>Bacteria</taxon>
        <taxon>Bacillati</taxon>
        <taxon>Bacillota</taxon>
        <taxon>Bacilli</taxon>
        <taxon>Bacillales</taxon>
        <taxon>Paenibacillaceae</taxon>
        <taxon>Paenibacillus</taxon>
    </lineage>
</organism>
<dbReference type="NCBIfam" id="TIGR01182">
    <property type="entry name" value="eda"/>
    <property type="match status" value="1"/>
</dbReference>
<dbReference type="InterPro" id="IPR000887">
    <property type="entry name" value="Aldlse_KDPG_KHG"/>
</dbReference>
<name>A0ABX1ZG14_9BACL</name>
<dbReference type="CDD" id="cd00452">
    <property type="entry name" value="KDPG_aldolase"/>
    <property type="match status" value="1"/>
</dbReference>
<sequence>MNKLQVISRLCEEGIVAVIRADNSEQAIKIAEACLQGGISSLEITFTVPYAHQVIEKLSNHFSPGEVTIGAGTVLDTETARIAILSGAQFVVSPFVNTEVIRLCNRYGIPCMPGAMTVKEAIEGMEAGADIIKLFPGETYGPSMIRSLKGPLPQVNLMPTGGVNLSTITDWFEAGAVAVGVGGSLISSASQGDYASITEKSRQLVDKVKAFRGV</sequence>
<comment type="subunit">
    <text evidence="3">Homotrimer.</text>
</comment>
<dbReference type="PANTHER" id="PTHR30246:SF1">
    <property type="entry name" value="2-DEHYDRO-3-DEOXY-6-PHOSPHOGALACTONATE ALDOLASE-RELATED"/>
    <property type="match status" value="1"/>
</dbReference>
<proteinExistence type="inferred from homology"/>
<dbReference type="InterPro" id="IPR013785">
    <property type="entry name" value="Aldolase_TIM"/>
</dbReference>
<dbReference type="EC" id="4.1.3.16" evidence="6"/>
<evidence type="ECO:0000256" key="4">
    <source>
        <dbReference type="ARBA" id="ARBA00023239"/>
    </source>
</evidence>
<dbReference type="Pfam" id="PF01081">
    <property type="entry name" value="Aldolase"/>
    <property type="match status" value="1"/>
</dbReference>
<comment type="similarity">
    <text evidence="2">Belongs to the KHG/KDPG aldolase family.</text>
</comment>
<dbReference type="GO" id="GO:0008700">
    <property type="term" value="F:(R,S)-4-hydroxy-2-oxoglutarate aldolase activity"/>
    <property type="evidence" value="ECO:0007669"/>
    <property type="project" value="UniProtKB-EC"/>
</dbReference>
<comment type="caution">
    <text evidence="6">The sequence shown here is derived from an EMBL/GenBank/DDBJ whole genome shotgun (WGS) entry which is preliminary data.</text>
</comment>
<evidence type="ECO:0000313" key="6">
    <source>
        <dbReference type="EMBL" id="NOU90826.1"/>
    </source>
</evidence>
<keyword evidence="4 6" id="KW-0456">Lyase</keyword>
<evidence type="ECO:0000256" key="5">
    <source>
        <dbReference type="ARBA" id="ARBA00023277"/>
    </source>
</evidence>
<keyword evidence="5" id="KW-0119">Carbohydrate metabolism</keyword>
<protein>
    <submittedName>
        <fullName evidence="6">Bifunctional 4-hydroxy-2-oxoglutarate aldolase/2-dehydro-3-deoxy-phosphogluconate aldolase</fullName>
        <ecNumber evidence="6">4.1.2.14</ecNumber>
        <ecNumber evidence="6">4.1.3.16</ecNumber>
    </submittedName>
</protein>
<dbReference type="SUPFAM" id="SSF51569">
    <property type="entry name" value="Aldolase"/>
    <property type="match status" value="1"/>
</dbReference>
<gene>
    <name evidence="6" type="primary">eda</name>
    <name evidence="6" type="ORF">GC102_34610</name>
</gene>
<dbReference type="EMBL" id="WHOC01000176">
    <property type="protein sequence ID" value="NOU90826.1"/>
    <property type="molecule type" value="Genomic_DNA"/>
</dbReference>
<dbReference type="GO" id="GO:0008675">
    <property type="term" value="F:2-dehydro-3-deoxy-phosphogluconate aldolase activity"/>
    <property type="evidence" value="ECO:0007669"/>
    <property type="project" value="UniProtKB-EC"/>
</dbReference>
<comment type="pathway">
    <text evidence="1">Carbohydrate acid metabolism.</text>
</comment>
<dbReference type="Proteomes" id="UP000658690">
    <property type="component" value="Unassembled WGS sequence"/>
</dbReference>
<evidence type="ECO:0000256" key="2">
    <source>
        <dbReference type="ARBA" id="ARBA00006906"/>
    </source>
</evidence>
<evidence type="ECO:0000256" key="3">
    <source>
        <dbReference type="ARBA" id="ARBA00011233"/>
    </source>
</evidence>
<dbReference type="Gene3D" id="3.20.20.70">
    <property type="entry name" value="Aldolase class I"/>
    <property type="match status" value="1"/>
</dbReference>